<reference evidence="5 6" key="1">
    <citation type="submission" date="2019-12" db="EMBL/GenBank/DDBJ databases">
        <title>Isolation and characterization of three novel carbon monoxide-oxidizing members of Halobacteria from salione crusts and soils.</title>
        <authorList>
            <person name="Myers M.R."/>
            <person name="King G.M."/>
        </authorList>
    </citation>
    <scope>NUCLEOTIDE SEQUENCE [LARGE SCALE GENOMIC DNA]</scope>
    <source>
        <strain evidence="5 6">WSA2</strain>
    </source>
</reference>
<feature type="modified residue" description="3-oxoalanine (Ser)" evidence="2">
    <location>
        <position position="51"/>
    </location>
</feature>
<dbReference type="RefSeq" id="WP_159664241.1">
    <property type="nucleotide sequence ID" value="NZ_WUUS01000003.1"/>
</dbReference>
<dbReference type="PANTHER" id="PTHR42693">
    <property type="entry name" value="ARYLSULFATASE FAMILY MEMBER"/>
    <property type="match status" value="1"/>
</dbReference>
<evidence type="ECO:0000259" key="4">
    <source>
        <dbReference type="Pfam" id="PF00884"/>
    </source>
</evidence>
<comment type="PTM">
    <text evidence="2">The conversion to 3-oxoalanine (also known as C-formylglycine, FGly), of a serine or cysteine residue in prokaryotes and of a cysteine residue in eukaryotes, is critical for catalytic activity.</text>
</comment>
<dbReference type="PANTHER" id="PTHR42693:SF33">
    <property type="entry name" value="ARYLSULFATASE"/>
    <property type="match status" value="1"/>
</dbReference>
<dbReference type="Proteomes" id="UP000437065">
    <property type="component" value="Unassembled WGS sequence"/>
</dbReference>
<dbReference type="GO" id="GO:0016740">
    <property type="term" value="F:transferase activity"/>
    <property type="evidence" value="ECO:0007669"/>
    <property type="project" value="UniProtKB-KW"/>
</dbReference>
<dbReference type="InterPro" id="IPR000917">
    <property type="entry name" value="Sulfatase_N"/>
</dbReference>
<comment type="similarity">
    <text evidence="1">Belongs to the sulfatase family.</text>
</comment>
<dbReference type="Pfam" id="PF00884">
    <property type="entry name" value="Sulfatase"/>
    <property type="match status" value="1"/>
</dbReference>
<dbReference type="InterPro" id="IPR050738">
    <property type="entry name" value="Sulfatase"/>
</dbReference>
<evidence type="ECO:0000256" key="3">
    <source>
        <dbReference type="SAM" id="MobiDB-lite"/>
    </source>
</evidence>
<proteinExistence type="inferred from homology"/>
<dbReference type="GO" id="GO:0004065">
    <property type="term" value="F:arylsulfatase activity"/>
    <property type="evidence" value="ECO:0007669"/>
    <property type="project" value="TreeGrafter"/>
</dbReference>
<feature type="domain" description="Sulfatase N-terminal" evidence="4">
    <location>
        <begin position="4"/>
        <end position="331"/>
    </location>
</feature>
<evidence type="ECO:0000256" key="1">
    <source>
        <dbReference type="ARBA" id="ARBA00008779"/>
    </source>
</evidence>
<protein>
    <submittedName>
        <fullName evidence="5">Sulfatase-like hydrolase/transferase</fullName>
    </submittedName>
</protein>
<dbReference type="Gene3D" id="3.40.720.10">
    <property type="entry name" value="Alkaline Phosphatase, subunit A"/>
    <property type="match status" value="1"/>
</dbReference>
<accession>A0A6B0ST69</accession>
<evidence type="ECO:0000313" key="6">
    <source>
        <dbReference type="Proteomes" id="UP000437065"/>
    </source>
</evidence>
<dbReference type="AlphaFoldDB" id="A0A6B0ST69"/>
<feature type="region of interest" description="Disordered" evidence="3">
    <location>
        <begin position="433"/>
        <end position="461"/>
    </location>
</feature>
<organism evidence="5 6">
    <name type="scientific">Halobaculum saliterrae</name>
    <dbReference type="NCBI Taxonomy" id="2073113"/>
    <lineage>
        <taxon>Archaea</taxon>
        <taxon>Methanobacteriati</taxon>
        <taxon>Methanobacteriota</taxon>
        <taxon>Stenosarchaea group</taxon>
        <taxon>Halobacteria</taxon>
        <taxon>Halobacteriales</taxon>
        <taxon>Haloferacaceae</taxon>
        <taxon>Halobaculum</taxon>
    </lineage>
</organism>
<dbReference type="InterPro" id="IPR017850">
    <property type="entry name" value="Alkaline_phosphatase_core_sf"/>
</dbReference>
<sequence>MSQPNIVLLVLDSARGDRVPTHGEHVITPNIRDLGRRGLQFTDAHAHSVTSSSSMGSLLTGLHPWEHGIAPAEGKLGDDERTIASRLSDVGYETIGVSANTHFAPATNLANGFDEFCFLSSSPKQLLKTAGAKNVLRHLVRARTHSAGLSRETEKHSVTGMINDIALQTTRQAEAPFFLAVQYIEPHSPYYPPHGFMNQFEDRLAEWDLTSTEGADIAYRIHDEMHQLMADGLPLSNREWAALRIMYDTELYYTDLMVGRLIDQLRKRYEDTIFIVTADHGDLFGERNTVFHSKTLHRGLTHVPLVAEGWNLDTNTDAPVTHSDITRTLLEDVGADTEGMTGVNLRESERDYVITQRVNPILFEEDEYGPGHSNELVHTEPVTAVEKDGYRLLRSDEKESLFTIEDEETDLIDDPATADVRDDLRSRLKEWFETHPEDPAEAEQADWSASAKQQLEDLGYI</sequence>
<dbReference type="OrthoDB" id="3164at2157"/>
<comment type="caution">
    <text evidence="5">The sequence shown here is derived from an EMBL/GenBank/DDBJ whole genome shotgun (WGS) entry which is preliminary data.</text>
</comment>
<keyword evidence="5" id="KW-0378">Hydrolase</keyword>
<evidence type="ECO:0000256" key="2">
    <source>
        <dbReference type="PIRSR" id="PIRSR600917-52"/>
    </source>
</evidence>
<dbReference type="EMBL" id="WUUS01000003">
    <property type="protein sequence ID" value="MXR40776.1"/>
    <property type="molecule type" value="Genomic_DNA"/>
</dbReference>
<dbReference type="SUPFAM" id="SSF53649">
    <property type="entry name" value="Alkaline phosphatase-like"/>
    <property type="match status" value="1"/>
</dbReference>
<evidence type="ECO:0000313" key="5">
    <source>
        <dbReference type="EMBL" id="MXR40776.1"/>
    </source>
</evidence>
<gene>
    <name evidence="5" type="ORF">GRX01_05390</name>
</gene>
<keyword evidence="5" id="KW-0808">Transferase</keyword>
<keyword evidence="6" id="KW-1185">Reference proteome</keyword>
<name>A0A6B0ST69_9EURY</name>